<accession>A0ABS3QFC3</accession>
<dbReference type="EMBL" id="JAGETZ010000005">
    <property type="protein sequence ID" value="MBO2009956.1"/>
    <property type="molecule type" value="Genomic_DNA"/>
</dbReference>
<dbReference type="RefSeq" id="WP_208175591.1">
    <property type="nucleotide sequence ID" value="NZ_JAGETZ010000005.1"/>
</dbReference>
<protein>
    <submittedName>
        <fullName evidence="1">Uncharacterized protein</fullName>
    </submittedName>
</protein>
<gene>
    <name evidence="1" type="ORF">J4E00_12910</name>
</gene>
<evidence type="ECO:0000313" key="2">
    <source>
        <dbReference type="Proteomes" id="UP000664369"/>
    </source>
</evidence>
<reference evidence="1 2" key="1">
    <citation type="submission" date="2021-03" db="EMBL/GenBank/DDBJ databases">
        <authorList>
            <person name="Kim M.K."/>
        </authorList>
    </citation>
    <scope>NUCLEOTIDE SEQUENCE [LARGE SCALE GENOMIC DNA]</scope>
    <source>
        <strain evidence="1 2">BT442</strain>
    </source>
</reference>
<proteinExistence type="predicted"/>
<evidence type="ECO:0000313" key="1">
    <source>
        <dbReference type="EMBL" id="MBO2009956.1"/>
    </source>
</evidence>
<keyword evidence="2" id="KW-1185">Reference proteome</keyword>
<name>A0ABS3QFC3_9BACT</name>
<organism evidence="1 2">
    <name type="scientific">Hymenobacter negativus</name>
    <dbReference type="NCBI Taxonomy" id="2795026"/>
    <lineage>
        <taxon>Bacteria</taxon>
        <taxon>Pseudomonadati</taxon>
        <taxon>Bacteroidota</taxon>
        <taxon>Cytophagia</taxon>
        <taxon>Cytophagales</taxon>
        <taxon>Hymenobacteraceae</taxon>
        <taxon>Hymenobacter</taxon>
    </lineage>
</organism>
<comment type="caution">
    <text evidence="1">The sequence shown here is derived from an EMBL/GenBank/DDBJ whole genome shotgun (WGS) entry which is preliminary data.</text>
</comment>
<sequence length="93" mass="10204">MATFLLENGFYNSSSTTARGILLVGHLTPSTTTITPGSWLVFEEGRLLIIEVRTMHCENVGLTIDSASLENFEQDGGLIWRLYETEALIEGPG</sequence>
<dbReference type="Proteomes" id="UP000664369">
    <property type="component" value="Unassembled WGS sequence"/>
</dbReference>